<organism evidence="1 2">
    <name type="scientific">Sus scrofa</name>
    <name type="common">Pig</name>
    <dbReference type="NCBI Taxonomy" id="9823"/>
    <lineage>
        <taxon>Eukaryota</taxon>
        <taxon>Metazoa</taxon>
        <taxon>Chordata</taxon>
        <taxon>Craniata</taxon>
        <taxon>Vertebrata</taxon>
        <taxon>Euteleostomi</taxon>
        <taxon>Mammalia</taxon>
        <taxon>Eutheria</taxon>
        <taxon>Laurasiatheria</taxon>
        <taxon>Artiodactyla</taxon>
        <taxon>Suina</taxon>
        <taxon>Suidae</taxon>
        <taxon>Sus</taxon>
    </lineage>
</organism>
<protein>
    <recommendedName>
        <fullName evidence="3">DUF1725 domain-containing protein</fullName>
    </recommendedName>
</protein>
<evidence type="ECO:0008006" key="3">
    <source>
        <dbReference type="Google" id="ProtNLM"/>
    </source>
</evidence>
<proteinExistence type="predicted"/>
<evidence type="ECO:0000313" key="2">
    <source>
        <dbReference type="Proteomes" id="UP000694725"/>
    </source>
</evidence>
<reference evidence="1" key="1">
    <citation type="submission" date="2025-08" db="UniProtKB">
        <authorList>
            <consortium name="Ensembl"/>
        </authorList>
    </citation>
    <scope>IDENTIFICATION</scope>
</reference>
<name>A0A8D1ZL03_PIG</name>
<dbReference type="AlphaFoldDB" id="A0A8D1ZL03"/>
<dbReference type="Proteomes" id="UP000694725">
    <property type="component" value="Unplaced"/>
</dbReference>
<sequence>MPPQMFIAAQFKIAKTWKQPKCPLRDKWIKKIRQRYTVEYYSAIKKSSIMAFAAIWADVEIIMLREVSQIDTHYMLSLTCGVKEITPMNFFKKTEIDSQVEKANSWVPKGKGMWERESLGVWD</sequence>
<dbReference type="Ensembl" id="ENSSSCT00065086686.1">
    <property type="protein sequence ID" value="ENSSSCP00065037892.1"/>
    <property type="gene ID" value="ENSSSCG00065063198.1"/>
</dbReference>
<accession>A0A8D1ZL03</accession>
<evidence type="ECO:0000313" key="1">
    <source>
        <dbReference type="Ensembl" id="ENSSSCP00065037892.1"/>
    </source>
</evidence>